<gene>
    <name evidence="1" type="ORF">C7I55_21455</name>
</gene>
<dbReference type="Proteomes" id="UP000241167">
    <property type="component" value="Unassembled WGS sequence"/>
</dbReference>
<evidence type="ECO:0000313" key="2">
    <source>
        <dbReference type="Proteomes" id="UP000241167"/>
    </source>
</evidence>
<keyword evidence="2" id="KW-1185">Reference proteome</keyword>
<accession>A0A2P7QI38</accession>
<reference evidence="1 2" key="1">
    <citation type="submission" date="2018-03" db="EMBL/GenBank/DDBJ databases">
        <title>The draft genome of Sphingosinicella sp. GL-C-18.</title>
        <authorList>
            <person name="Liu L."/>
            <person name="Li L."/>
            <person name="Liang L."/>
            <person name="Zhang X."/>
            <person name="Wang T."/>
        </authorList>
    </citation>
    <scope>NUCLEOTIDE SEQUENCE [LARGE SCALE GENOMIC DNA]</scope>
    <source>
        <strain evidence="1 2">GL-C-18</strain>
    </source>
</reference>
<sequence>MLCRLGRHAAEPGEVWNRGYFFSRCGACGVDLVRTASGRWHEPKGRKIVWKPRKARGRKPGE</sequence>
<proteinExistence type="predicted"/>
<name>A0A2P7QI38_9SPHN</name>
<comment type="caution">
    <text evidence="1">The sequence shown here is derived from an EMBL/GenBank/DDBJ whole genome shotgun (WGS) entry which is preliminary data.</text>
</comment>
<protein>
    <submittedName>
        <fullName evidence="1">Uncharacterized protein</fullName>
    </submittedName>
</protein>
<dbReference type="EMBL" id="PXYI01000008">
    <property type="protein sequence ID" value="PSJ37638.1"/>
    <property type="molecule type" value="Genomic_DNA"/>
</dbReference>
<dbReference type="AlphaFoldDB" id="A0A2P7QI38"/>
<evidence type="ECO:0000313" key="1">
    <source>
        <dbReference type="EMBL" id="PSJ37638.1"/>
    </source>
</evidence>
<organism evidence="1 2">
    <name type="scientific">Allosphingosinicella deserti</name>
    <dbReference type="NCBI Taxonomy" id="2116704"/>
    <lineage>
        <taxon>Bacteria</taxon>
        <taxon>Pseudomonadati</taxon>
        <taxon>Pseudomonadota</taxon>
        <taxon>Alphaproteobacteria</taxon>
        <taxon>Sphingomonadales</taxon>
        <taxon>Sphingomonadaceae</taxon>
        <taxon>Allosphingosinicella</taxon>
    </lineage>
</organism>